<dbReference type="Gene3D" id="2.30.30.110">
    <property type="match status" value="1"/>
</dbReference>
<accession>A0A848M868</accession>
<organism evidence="3 4">
    <name type="scientific">Paenibacillus lemnae</name>
    <dbReference type="NCBI Taxonomy" id="1330551"/>
    <lineage>
        <taxon>Bacteria</taxon>
        <taxon>Bacillati</taxon>
        <taxon>Bacillota</taxon>
        <taxon>Bacilli</taxon>
        <taxon>Bacillales</taxon>
        <taxon>Paenibacillaceae</taxon>
        <taxon>Paenibacillus</taxon>
    </lineage>
</organism>
<dbReference type="SUPFAM" id="SSF50118">
    <property type="entry name" value="Cell growth inhibitor/plasmid maintenance toxic component"/>
    <property type="match status" value="1"/>
</dbReference>
<dbReference type="AlphaFoldDB" id="A0A848M868"/>
<evidence type="ECO:0000256" key="1">
    <source>
        <dbReference type="ARBA" id="ARBA00007521"/>
    </source>
</evidence>
<evidence type="ECO:0000256" key="2">
    <source>
        <dbReference type="ARBA" id="ARBA00022649"/>
    </source>
</evidence>
<sequence>MPITGTVVRGSIVWVNLNPTKGHEQAGYRSAIVLSDGLIDESIADLAVLVPVISSRKGYSFEVEVPKGIHINGSLVGKPELTILSGAALTMHTKSIDLSARNAAVIGQVDVNSEFFIRVISIVRAILA</sequence>
<keyword evidence="3" id="KW-0378">Hydrolase</keyword>
<dbReference type="PANTHER" id="PTHR33988:SF3">
    <property type="entry name" value="ENDORIBONUCLEASE TOXIN CHPB-RELATED"/>
    <property type="match status" value="1"/>
</dbReference>
<protein>
    <submittedName>
        <fullName evidence="3">mRNA-degrading endonuclease</fullName>
    </submittedName>
</protein>
<keyword evidence="2" id="KW-1277">Toxin-antitoxin system</keyword>
<dbReference type="Pfam" id="PF02452">
    <property type="entry name" value="PemK_toxin"/>
    <property type="match status" value="1"/>
</dbReference>
<dbReference type="GO" id="GO:0003677">
    <property type="term" value="F:DNA binding"/>
    <property type="evidence" value="ECO:0007669"/>
    <property type="project" value="InterPro"/>
</dbReference>
<dbReference type="InterPro" id="IPR003477">
    <property type="entry name" value="PemK-like"/>
</dbReference>
<comment type="caution">
    <text evidence="3">The sequence shown here is derived from an EMBL/GenBank/DDBJ whole genome shotgun (WGS) entry which is preliminary data.</text>
</comment>
<dbReference type="EMBL" id="JABBPN010000009">
    <property type="protein sequence ID" value="NMO96459.1"/>
    <property type="molecule type" value="Genomic_DNA"/>
</dbReference>
<gene>
    <name evidence="3" type="ORF">HII30_11820</name>
</gene>
<keyword evidence="3" id="KW-0255">Endonuclease</keyword>
<dbReference type="GO" id="GO:0006402">
    <property type="term" value="P:mRNA catabolic process"/>
    <property type="evidence" value="ECO:0007669"/>
    <property type="project" value="TreeGrafter"/>
</dbReference>
<dbReference type="GO" id="GO:0004521">
    <property type="term" value="F:RNA endonuclease activity"/>
    <property type="evidence" value="ECO:0007669"/>
    <property type="project" value="TreeGrafter"/>
</dbReference>
<reference evidence="3 4" key="1">
    <citation type="submission" date="2020-04" db="EMBL/GenBank/DDBJ databases">
        <title>Paenibacillus algicola sp. nov., a novel marine bacterium producing alginate lyase.</title>
        <authorList>
            <person name="Huang H."/>
        </authorList>
    </citation>
    <scope>NUCLEOTIDE SEQUENCE [LARGE SCALE GENOMIC DNA]</scope>
    <source>
        <strain evidence="3 4">L7-75</strain>
    </source>
</reference>
<comment type="similarity">
    <text evidence="1">Belongs to the PemK/MazF family.</text>
</comment>
<keyword evidence="3" id="KW-0540">Nuclease</keyword>
<keyword evidence="4" id="KW-1185">Reference proteome</keyword>
<dbReference type="Proteomes" id="UP000565468">
    <property type="component" value="Unassembled WGS sequence"/>
</dbReference>
<evidence type="ECO:0000313" key="3">
    <source>
        <dbReference type="EMBL" id="NMO96459.1"/>
    </source>
</evidence>
<dbReference type="PANTHER" id="PTHR33988">
    <property type="entry name" value="ENDORIBONUCLEASE MAZF-RELATED"/>
    <property type="match status" value="1"/>
</dbReference>
<dbReference type="GO" id="GO:0016075">
    <property type="term" value="P:rRNA catabolic process"/>
    <property type="evidence" value="ECO:0007669"/>
    <property type="project" value="TreeGrafter"/>
</dbReference>
<name>A0A848M868_PAELE</name>
<dbReference type="InterPro" id="IPR011067">
    <property type="entry name" value="Plasmid_toxin/cell-grow_inhib"/>
</dbReference>
<proteinExistence type="inferred from homology"/>
<dbReference type="RefSeq" id="WP_169505239.1">
    <property type="nucleotide sequence ID" value="NZ_JABBPN010000009.1"/>
</dbReference>
<evidence type="ECO:0000313" key="4">
    <source>
        <dbReference type="Proteomes" id="UP000565468"/>
    </source>
</evidence>